<evidence type="ECO:0000313" key="5">
    <source>
        <dbReference type="EMBL" id="GGI71084.1"/>
    </source>
</evidence>
<evidence type="ECO:0000259" key="3">
    <source>
        <dbReference type="PROSITE" id="PS51371"/>
    </source>
</evidence>
<reference evidence="5" key="2">
    <citation type="submission" date="2020-09" db="EMBL/GenBank/DDBJ databases">
        <authorList>
            <person name="Sun Q."/>
            <person name="Ohkuma M."/>
        </authorList>
    </citation>
    <scope>NUCLEOTIDE SEQUENCE</scope>
    <source>
        <strain evidence="5">JCM 11219</strain>
    </source>
</reference>
<dbReference type="PROSITE" id="PS51371">
    <property type="entry name" value="CBS"/>
    <property type="match status" value="2"/>
</dbReference>
<evidence type="ECO:0000313" key="7">
    <source>
        <dbReference type="Proteomes" id="UP001060771"/>
    </source>
</evidence>
<dbReference type="SUPFAM" id="SSF54631">
    <property type="entry name" value="CBS-domain pair"/>
    <property type="match status" value="1"/>
</dbReference>
<keyword evidence="7" id="KW-1185">Reference proteome</keyword>
<dbReference type="InterPro" id="IPR051257">
    <property type="entry name" value="Diverse_CBS-Domain"/>
</dbReference>
<reference evidence="7" key="3">
    <citation type="submission" date="2022-09" db="EMBL/GenBank/DDBJ databases">
        <title>Complete genome sequence of Vulcanisaeta souniana.</title>
        <authorList>
            <person name="Kato S."/>
            <person name="Itoh T."/>
            <person name="Ohkuma M."/>
        </authorList>
    </citation>
    <scope>NUCLEOTIDE SEQUENCE [LARGE SCALE GENOMIC DNA]</scope>
    <source>
        <strain evidence="7">JCM 11219</strain>
    </source>
</reference>
<dbReference type="EMBL" id="BMNM01000001">
    <property type="protein sequence ID" value="GGI71084.1"/>
    <property type="molecule type" value="Genomic_DNA"/>
</dbReference>
<dbReference type="Proteomes" id="UP000657075">
    <property type="component" value="Unassembled WGS sequence"/>
</dbReference>
<dbReference type="GeneID" id="76206348"/>
<dbReference type="Gene3D" id="3.10.580.10">
    <property type="entry name" value="CBS-domain"/>
    <property type="match status" value="1"/>
</dbReference>
<proteinExistence type="predicted"/>
<reference evidence="4" key="4">
    <citation type="journal article" date="2023" name="Microbiol. Resour. Announc.">
        <title>Complete Genome Sequence of Vulcanisaeta souniana Strain IC-059, a Hyperthermophilic Archaeon Isolated from Hot Spring Water in Japan.</title>
        <authorList>
            <person name="Kato S."/>
            <person name="Itoh T."/>
            <person name="Wu L."/>
            <person name="Ma J."/>
            <person name="Ohkuma M."/>
        </authorList>
    </citation>
    <scope>NUCLEOTIDE SEQUENCE</scope>
    <source>
        <strain evidence="4">JCM 11219</strain>
    </source>
</reference>
<dbReference type="Proteomes" id="UP001060771">
    <property type="component" value="Chromosome"/>
</dbReference>
<feature type="domain" description="CBS" evidence="3">
    <location>
        <begin position="9"/>
        <end position="67"/>
    </location>
</feature>
<keyword evidence="5" id="KW-0418">Kinase</keyword>
<reference evidence="5" key="1">
    <citation type="journal article" date="2014" name="Int. J. Syst. Evol. Microbiol.">
        <title>Complete genome sequence of Corynebacterium casei LMG S-19264T (=DSM 44701T), isolated from a smear-ripened cheese.</title>
        <authorList>
            <consortium name="US DOE Joint Genome Institute (JGI-PGF)"/>
            <person name="Walter F."/>
            <person name="Albersmeier A."/>
            <person name="Kalinowski J."/>
            <person name="Ruckert C."/>
        </authorList>
    </citation>
    <scope>NUCLEOTIDE SEQUENCE</scope>
    <source>
        <strain evidence="5">JCM 11219</strain>
    </source>
</reference>
<dbReference type="AlphaFoldDB" id="A0A830ECG2"/>
<evidence type="ECO:0000256" key="1">
    <source>
        <dbReference type="ARBA" id="ARBA00023122"/>
    </source>
</evidence>
<dbReference type="GO" id="GO:0016301">
    <property type="term" value="F:kinase activity"/>
    <property type="evidence" value="ECO:0007669"/>
    <property type="project" value="UniProtKB-KW"/>
</dbReference>
<keyword evidence="5" id="KW-0808">Transferase</keyword>
<sequence>MVTTVDKVIRRKGITINENASVKEAIELMTKENTDHLIVIDNNGKVVSIVTSNDILKTVGRAGHLNISVRQCCSYNRAITVRLNDSIYKAALLMSEHGIKHLLVVDDKGNPCGVLTSDDVICEDRAISRMAELAIPRSSEEYYGAD</sequence>
<dbReference type="InterPro" id="IPR000644">
    <property type="entry name" value="CBS_dom"/>
</dbReference>
<dbReference type="PANTHER" id="PTHR43080:SF2">
    <property type="entry name" value="CBS DOMAIN-CONTAINING PROTEIN"/>
    <property type="match status" value="1"/>
</dbReference>
<evidence type="ECO:0000256" key="2">
    <source>
        <dbReference type="PROSITE-ProRule" id="PRU00703"/>
    </source>
</evidence>
<dbReference type="EMBL" id="AP026830">
    <property type="protein sequence ID" value="BDR91704.1"/>
    <property type="molecule type" value="Genomic_DNA"/>
</dbReference>
<dbReference type="PANTHER" id="PTHR43080">
    <property type="entry name" value="CBS DOMAIN-CONTAINING PROTEIN CBSX3, MITOCHONDRIAL"/>
    <property type="match status" value="1"/>
</dbReference>
<dbReference type="Pfam" id="PF00571">
    <property type="entry name" value="CBS"/>
    <property type="match status" value="2"/>
</dbReference>
<keyword evidence="1 2" id="KW-0129">CBS domain</keyword>
<name>A0A830ECG2_9CREN</name>
<organism evidence="5 6">
    <name type="scientific">Vulcanisaeta souniana JCM 11219</name>
    <dbReference type="NCBI Taxonomy" id="1293586"/>
    <lineage>
        <taxon>Archaea</taxon>
        <taxon>Thermoproteota</taxon>
        <taxon>Thermoprotei</taxon>
        <taxon>Thermoproteales</taxon>
        <taxon>Thermoproteaceae</taxon>
        <taxon>Vulcanisaeta</taxon>
    </lineage>
</organism>
<dbReference type="InterPro" id="IPR046342">
    <property type="entry name" value="CBS_dom_sf"/>
</dbReference>
<dbReference type="OrthoDB" id="43333at2157"/>
<gene>
    <name evidence="5" type="ORF">GCM10007112_05010</name>
    <name evidence="4" type="ORF">Vsou_07970</name>
</gene>
<feature type="domain" description="CBS" evidence="3">
    <location>
        <begin position="73"/>
        <end position="132"/>
    </location>
</feature>
<dbReference type="SMART" id="SM00116">
    <property type="entry name" value="CBS"/>
    <property type="match status" value="2"/>
</dbReference>
<protein>
    <submittedName>
        <fullName evidence="5">Histidine kinase</fullName>
    </submittedName>
</protein>
<dbReference type="RefSeq" id="WP_054843481.1">
    <property type="nucleotide sequence ID" value="NZ_AP026830.1"/>
</dbReference>
<evidence type="ECO:0000313" key="4">
    <source>
        <dbReference type="EMBL" id="BDR91704.1"/>
    </source>
</evidence>
<evidence type="ECO:0000313" key="6">
    <source>
        <dbReference type="Proteomes" id="UP000657075"/>
    </source>
</evidence>
<accession>A0A830ECG2</accession>